<protein>
    <submittedName>
        <fullName evidence="1">Uncharacterized protein</fullName>
    </submittedName>
</protein>
<accession>A0A1G4VS38</accession>
<gene>
    <name evidence="1" type="ORF">SAMN02799620_01511</name>
</gene>
<dbReference type="AlphaFoldDB" id="A0A1G4VS38"/>
<dbReference type="STRING" id="1502745.SAMN02799620_01511"/>
<sequence length="86" mass="9786">MFISTLNLGAQLRVIYIVFDCIEHLLVSIVTNGPPVRSPENDVVVQNSTFEFTGGDLTSKKAVHILQKHAIRRMYRYFRHVRGSLA</sequence>
<proteinExistence type="predicted"/>
<reference evidence="2" key="1">
    <citation type="submission" date="2016-10" db="EMBL/GenBank/DDBJ databases">
        <authorList>
            <person name="Varghese N."/>
            <person name="Submissions S."/>
        </authorList>
    </citation>
    <scope>NUCLEOTIDE SEQUENCE [LARGE SCALE GENOMIC DNA]</scope>
    <source>
        <strain evidence="2">UNC267MFSha1.1M11</strain>
    </source>
</reference>
<dbReference type="EMBL" id="FMUB01000003">
    <property type="protein sequence ID" value="SCX11108.1"/>
    <property type="molecule type" value="Genomic_DNA"/>
</dbReference>
<evidence type="ECO:0000313" key="1">
    <source>
        <dbReference type="EMBL" id="SCX11108.1"/>
    </source>
</evidence>
<dbReference type="Proteomes" id="UP000199707">
    <property type="component" value="Unassembled WGS sequence"/>
</dbReference>
<organism evidence="1 2">
    <name type="scientific">Mycolicibacterium fluoranthenivorans</name>
    <dbReference type="NCBI Taxonomy" id="258505"/>
    <lineage>
        <taxon>Bacteria</taxon>
        <taxon>Bacillati</taxon>
        <taxon>Actinomycetota</taxon>
        <taxon>Actinomycetes</taxon>
        <taxon>Mycobacteriales</taxon>
        <taxon>Mycobacteriaceae</taxon>
        <taxon>Mycolicibacterium</taxon>
    </lineage>
</organism>
<name>A0A1G4VS38_9MYCO</name>
<evidence type="ECO:0000313" key="2">
    <source>
        <dbReference type="Proteomes" id="UP000199707"/>
    </source>
</evidence>